<comment type="similarity">
    <text evidence="1">Belongs to the type-I restriction system S methylase family.</text>
</comment>
<keyword evidence="7" id="KW-1185">Reference proteome</keyword>
<evidence type="ECO:0000313" key="7">
    <source>
        <dbReference type="Proteomes" id="UP000318081"/>
    </source>
</evidence>
<gene>
    <name evidence="6" type="primary">hsdS_1</name>
    <name evidence="6" type="ORF">TBK1r_43700</name>
</gene>
<evidence type="ECO:0000259" key="5">
    <source>
        <dbReference type="Pfam" id="PF01420"/>
    </source>
</evidence>
<evidence type="ECO:0000256" key="1">
    <source>
        <dbReference type="ARBA" id="ARBA00010923"/>
    </source>
</evidence>
<feature type="region of interest" description="Disordered" evidence="4">
    <location>
        <begin position="554"/>
        <end position="585"/>
    </location>
</feature>
<organism evidence="6 7">
    <name type="scientific">Stieleria magnilauensis</name>
    <dbReference type="NCBI Taxonomy" id="2527963"/>
    <lineage>
        <taxon>Bacteria</taxon>
        <taxon>Pseudomonadati</taxon>
        <taxon>Planctomycetota</taxon>
        <taxon>Planctomycetia</taxon>
        <taxon>Pirellulales</taxon>
        <taxon>Pirellulaceae</taxon>
        <taxon>Stieleria</taxon>
    </lineage>
</organism>
<dbReference type="SUPFAM" id="SSF116734">
    <property type="entry name" value="DNA methylase specificity domain"/>
    <property type="match status" value="2"/>
</dbReference>
<dbReference type="PANTHER" id="PTHR30408:SF12">
    <property type="entry name" value="TYPE I RESTRICTION ENZYME MJAVIII SPECIFICITY SUBUNIT"/>
    <property type="match status" value="1"/>
</dbReference>
<dbReference type="InterPro" id="IPR044946">
    <property type="entry name" value="Restrct_endonuc_typeI_TRD_sf"/>
</dbReference>
<keyword evidence="3" id="KW-0238">DNA-binding</keyword>
<protein>
    <submittedName>
        <fullName evidence="6">Type-1 restriction enzyme EcoKI specificity protein</fullName>
    </submittedName>
</protein>
<dbReference type="InterPro" id="IPR052021">
    <property type="entry name" value="Type-I_RS_S_subunit"/>
</dbReference>
<feature type="domain" description="Type I restriction modification DNA specificity" evidence="5">
    <location>
        <begin position="66"/>
        <end position="165"/>
    </location>
</feature>
<dbReference type="CDD" id="cd17253">
    <property type="entry name" value="RMtype1_S_Eco933I-TRD2-CR2_like"/>
    <property type="match status" value="1"/>
</dbReference>
<reference evidence="6 7" key="1">
    <citation type="submission" date="2019-02" db="EMBL/GenBank/DDBJ databases">
        <title>Deep-cultivation of Planctomycetes and their phenomic and genomic characterization uncovers novel biology.</title>
        <authorList>
            <person name="Wiegand S."/>
            <person name="Jogler M."/>
            <person name="Boedeker C."/>
            <person name="Pinto D."/>
            <person name="Vollmers J."/>
            <person name="Rivas-Marin E."/>
            <person name="Kohn T."/>
            <person name="Peeters S.H."/>
            <person name="Heuer A."/>
            <person name="Rast P."/>
            <person name="Oberbeckmann S."/>
            <person name="Bunk B."/>
            <person name="Jeske O."/>
            <person name="Meyerdierks A."/>
            <person name="Storesund J.E."/>
            <person name="Kallscheuer N."/>
            <person name="Luecker S."/>
            <person name="Lage O.M."/>
            <person name="Pohl T."/>
            <person name="Merkel B.J."/>
            <person name="Hornburger P."/>
            <person name="Mueller R.-W."/>
            <person name="Bruemmer F."/>
            <person name="Labrenz M."/>
            <person name="Spormann A.M."/>
            <person name="Op den Camp H."/>
            <person name="Overmann J."/>
            <person name="Amann R."/>
            <person name="Jetten M.S.M."/>
            <person name="Mascher T."/>
            <person name="Medema M.H."/>
            <person name="Devos D.P."/>
            <person name="Kaster A.-K."/>
            <person name="Ovreas L."/>
            <person name="Rohde M."/>
            <person name="Galperin M.Y."/>
            <person name="Jogler C."/>
        </authorList>
    </citation>
    <scope>NUCLEOTIDE SEQUENCE [LARGE SCALE GENOMIC DNA]</scope>
    <source>
        <strain evidence="6 7">TBK1r</strain>
    </source>
</reference>
<dbReference type="Gene3D" id="3.90.220.20">
    <property type="entry name" value="DNA methylase specificity domains"/>
    <property type="match status" value="2"/>
</dbReference>
<evidence type="ECO:0000256" key="3">
    <source>
        <dbReference type="ARBA" id="ARBA00023125"/>
    </source>
</evidence>
<dbReference type="InterPro" id="IPR000055">
    <property type="entry name" value="Restrct_endonuc_typeI_TRD"/>
</dbReference>
<keyword evidence="2" id="KW-0680">Restriction system</keyword>
<evidence type="ECO:0000256" key="4">
    <source>
        <dbReference type="SAM" id="MobiDB-lite"/>
    </source>
</evidence>
<evidence type="ECO:0000313" key="6">
    <source>
        <dbReference type="EMBL" id="QDV85390.1"/>
    </source>
</evidence>
<sequence length="585" mass="65359">MKPLLPENWRWVSLGTILHRQRDLLNPSDSPNTRFNSVGLEDIGGDGTGELSIQQVEGAELASAKAQFTSGDLLYGRLRPYLNKVAIAPCDGVSSTEIWVLQPTPVIETQFAFLMLTSHYMLKRVERVTEGANLPRVDANGFDRIEIPLPPLSEQRRIVEILNKARDIRRLRQQADDLTTQLIPAIFYDMFGDLLPKESDCDRPLLSTIADVQGGLQVSQRRDSMPLKRPYLRVANVHRGRLELSEIKEIGLSERELERTRLFVDDVLLVEGHGNINELGRAALWNSEVQECVHQNHIIRVRCGDRIEPTYLCSFINSIVGRHYFSVAGNTTSGLNTISTGVVGKLPVPIPPLDRQETFAGIVKTIRELDLESEDDRLTPKLNASLLAYAFSGELTADWREANQEQLVQEAKDRDQWLLENGVKLTIPDARIRDSLKETDGRHEELNREQRRLLEQIQNLDPNENGGTFTLSSLVSVLDEPLDTLPTDSIRRHLDVLAARGLIKAISRRAGAGGSVNVAFGNLYREPLKEDQFIGTAGEPDFQKLSELDRLTKQRQPAISGSGNITLPGLQMKGKGTVSKPKGDD</sequence>
<evidence type="ECO:0000256" key="2">
    <source>
        <dbReference type="ARBA" id="ARBA00022747"/>
    </source>
</evidence>
<dbReference type="RefSeq" id="WP_419580225.1">
    <property type="nucleotide sequence ID" value="NZ_CP036432.1"/>
</dbReference>
<name>A0ABX5XWR1_9BACT</name>
<feature type="compositionally biased region" description="Polar residues" evidence="4">
    <location>
        <begin position="554"/>
        <end position="565"/>
    </location>
</feature>
<dbReference type="EMBL" id="CP036432">
    <property type="protein sequence ID" value="QDV85390.1"/>
    <property type="molecule type" value="Genomic_DNA"/>
</dbReference>
<dbReference type="Proteomes" id="UP000318081">
    <property type="component" value="Chromosome"/>
</dbReference>
<accession>A0ABX5XWR1</accession>
<proteinExistence type="inferred from homology"/>
<dbReference type="PANTHER" id="PTHR30408">
    <property type="entry name" value="TYPE-1 RESTRICTION ENZYME ECOKI SPECIFICITY PROTEIN"/>
    <property type="match status" value="1"/>
</dbReference>
<dbReference type="Pfam" id="PF01420">
    <property type="entry name" value="Methylase_S"/>
    <property type="match status" value="1"/>
</dbReference>